<evidence type="ECO:0000259" key="1">
    <source>
        <dbReference type="PROSITE" id="PS50234"/>
    </source>
</evidence>
<dbReference type="Pfam" id="PF11775">
    <property type="entry name" value="CobT_C"/>
    <property type="match status" value="1"/>
</dbReference>
<evidence type="ECO:0000313" key="2">
    <source>
        <dbReference type="EMBL" id="RVU32763.1"/>
    </source>
</evidence>
<dbReference type="InterPro" id="IPR002035">
    <property type="entry name" value="VWF_A"/>
</dbReference>
<dbReference type="SUPFAM" id="SSF53300">
    <property type="entry name" value="vWA-like"/>
    <property type="match status" value="1"/>
</dbReference>
<organism evidence="2 3">
    <name type="scientific">Neptunomonas marina</name>
    <dbReference type="NCBI Taxonomy" id="1815562"/>
    <lineage>
        <taxon>Bacteria</taxon>
        <taxon>Pseudomonadati</taxon>
        <taxon>Pseudomonadota</taxon>
        <taxon>Gammaproteobacteria</taxon>
        <taxon>Oceanospirillales</taxon>
        <taxon>Oceanospirillaceae</taxon>
        <taxon>Neptunomonas</taxon>
    </lineage>
</organism>
<dbReference type="InterPro" id="IPR025861">
    <property type="entry name" value="CobT_VWA_dom"/>
</dbReference>
<feature type="domain" description="VWFA" evidence="1">
    <location>
        <begin position="388"/>
        <end position="594"/>
    </location>
</feature>
<sequence length="594" mass="66273">MKSSLSHGRTKHLSWPWLSNMKTAAQQSQLQQFVEELCGASIRAATSAAGFRFRGREAVIDERSAGIRAPHLYPQLDSDTFRSFRGAADGITQRIKHSDSALHRSLMPSTETGKLLFELLEQLRVESLVDRDKYPGCAANLDYRYKAWCAQFCDSGLTESHVGLLVYTIAQVAWSRLSGQPVNEATEGLIEPQRMMLAPHIGGYLAGMRRAREDQHAYAQNALGIVAVINELTEALSKADKTPQDDGDDTLTSGSMTLFPETDDQGLLPGLRSHAHSASFEMLQTQLSDYKIYSNARDRVIEATKLVLPHQRESLREQLDETIRGQRVNIPRLARQLRALLSASEHNHWADAQEEGYLDSAQINRIVTAPSYRAVFKQEHAKPHSDCVVSFLIDNSGSMKEHIQPIAAFIEVLCRALALADIKSEVLGFTTRSWQGGASFKAWRRAGGTPNPGRLAELEHIIYKDADTDIRRARSALAAMLKPSIFKESVNGEALLWATERLMARPEKRRILIVLSDGCPMETATVQNNPDDFLDTHLAMVAALLEKHPNIALFGLGFGLDLSRYYRHSLALDLPHPLENSVFNEFLRLLATQR</sequence>
<reference evidence="2 3" key="1">
    <citation type="submission" date="2019-01" db="EMBL/GenBank/DDBJ databases">
        <authorList>
            <person name="Chen W.-M."/>
        </authorList>
    </citation>
    <scope>NUCLEOTIDE SEQUENCE [LARGE SCALE GENOMIC DNA]</scope>
    <source>
        <strain evidence="2 3">HPM-16</strain>
    </source>
</reference>
<dbReference type="GO" id="GO:0009236">
    <property type="term" value="P:cobalamin biosynthetic process"/>
    <property type="evidence" value="ECO:0007669"/>
    <property type="project" value="InterPro"/>
</dbReference>
<dbReference type="InterPro" id="IPR036465">
    <property type="entry name" value="vWFA_dom_sf"/>
</dbReference>
<gene>
    <name evidence="2" type="ORF">EOE65_03645</name>
</gene>
<dbReference type="Gene3D" id="3.40.50.410">
    <property type="entry name" value="von Willebrand factor, type A domain"/>
    <property type="match status" value="1"/>
</dbReference>
<dbReference type="AlphaFoldDB" id="A0A437QEE4"/>
<name>A0A437QEE4_9GAMM</name>
<dbReference type="RefSeq" id="WP_127692931.1">
    <property type="nucleotide sequence ID" value="NZ_SACQ01000001.1"/>
</dbReference>
<comment type="caution">
    <text evidence="2">The sequence shown here is derived from an EMBL/GenBank/DDBJ whole genome shotgun (WGS) entry which is preliminary data.</text>
</comment>
<dbReference type="PANTHER" id="PTHR41248:SF1">
    <property type="entry name" value="NORD PROTEIN"/>
    <property type="match status" value="1"/>
</dbReference>
<evidence type="ECO:0000313" key="3">
    <source>
        <dbReference type="Proteomes" id="UP000282818"/>
    </source>
</evidence>
<dbReference type="InterPro" id="IPR006538">
    <property type="entry name" value="CobT"/>
</dbReference>
<dbReference type="PANTHER" id="PTHR41248">
    <property type="entry name" value="NORD PROTEIN"/>
    <property type="match status" value="1"/>
</dbReference>
<dbReference type="EMBL" id="SACQ01000001">
    <property type="protein sequence ID" value="RVU32763.1"/>
    <property type="molecule type" value="Genomic_DNA"/>
</dbReference>
<proteinExistence type="predicted"/>
<dbReference type="PIRSF" id="PIRSF031715">
    <property type="entry name" value="Cob_chel_CobT"/>
    <property type="match status" value="1"/>
</dbReference>
<dbReference type="Proteomes" id="UP000282818">
    <property type="component" value="Unassembled WGS sequence"/>
</dbReference>
<protein>
    <submittedName>
        <fullName evidence="2">Cobalamin biosynthesis protein CobT</fullName>
    </submittedName>
</protein>
<dbReference type="Pfam" id="PF06213">
    <property type="entry name" value="CobT"/>
    <property type="match status" value="1"/>
</dbReference>
<keyword evidence="3" id="KW-1185">Reference proteome</keyword>
<accession>A0A437QEE4</accession>
<dbReference type="PROSITE" id="PS50234">
    <property type="entry name" value="VWFA"/>
    <property type="match status" value="1"/>
</dbReference>
<dbReference type="InterPro" id="IPR051928">
    <property type="entry name" value="NorD/CobT"/>
</dbReference>